<evidence type="ECO:0000313" key="3">
    <source>
        <dbReference type="EMBL" id="TWU05641.1"/>
    </source>
</evidence>
<evidence type="ECO:0008006" key="5">
    <source>
        <dbReference type="Google" id="ProtNLM"/>
    </source>
</evidence>
<organism evidence="3 4">
    <name type="scientific">Stieleria varia</name>
    <dbReference type="NCBI Taxonomy" id="2528005"/>
    <lineage>
        <taxon>Bacteria</taxon>
        <taxon>Pseudomonadati</taxon>
        <taxon>Planctomycetota</taxon>
        <taxon>Planctomycetia</taxon>
        <taxon>Pirellulales</taxon>
        <taxon>Pirellulaceae</taxon>
        <taxon>Stieleria</taxon>
    </lineage>
</organism>
<feature type="compositionally biased region" description="Basic and acidic residues" evidence="1">
    <location>
        <begin position="140"/>
        <end position="150"/>
    </location>
</feature>
<dbReference type="AlphaFoldDB" id="A0A5C6B244"/>
<feature type="compositionally biased region" description="Low complexity" evidence="1">
    <location>
        <begin position="10"/>
        <end position="22"/>
    </location>
</feature>
<feature type="region of interest" description="Disordered" evidence="1">
    <location>
        <begin position="1"/>
        <end position="51"/>
    </location>
</feature>
<gene>
    <name evidence="3" type="ORF">Pla52n_13560</name>
</gene>
<feature type="transmembrane region" description="Helical" evidence="2">
    <location>
        <begin position="57"/>
        <end position="77"/>
    </location>
</feature>
<evidence type="ECO:0000313" key="4">
    <source>
        <dbReference type="Proteomes" id="UP000320176"/>
    </source>
</evidence>
<dbReference type="OrthoDB" id="261951at2"/>
<accession>A0A5C6B244</accession>
<evidence type="ECO:0000256" key="1">
    <source>
        <dbReference type="SAM" id="MobiDB-lite"/>
    </source>
</evidence>
<protein>
    <recommendedName>
        <fullName evidence="5">Transmembrane protein</fullName>
    </recommendedName>
</protein>
<sequence length="196" mass="22340">MAAPLPPSNSNPEPISSPPETETLNRRESDRGGDETGIRSGGRRTSDRRPLARQSKWVTYAIIGSFVFSGGVLTWAFTLPFRHANRPVTVDSVTTGADDRHPEASMTNEQFVAMMVREEQELKTKLQRKYEPPRNLPDLSDSKRHWEESRQRKERMVKKLLANVEGVPEEGSLEWETAKQLEAVLEDAPPERYRNR</sequence>
<reference evidence="3 4" key="1">
    <citation type="submission" date="2019-02" db="EMBL/GenBank/DDBJ databases">
        <title>Deep-cultivation of Planctomycetes and their phenomic and genomic characterization uncovers novel biology.</title>
        <authorList>
            <person name="Wiegand S."/>
            <person name="Jogler M."/>
            <person name="Boedeker C."/>
            <person name="Pinto D."/>
            <person name="Vollmers J."/>
            <person name="Rivas-Marin E."/>
            <person name="Kohn T."/>
            <person name="Peeters S.H."/>
            <person name="Heuer A."/>
            <person name="Rast P."/>
            <person name="Oberbeckmann S."/>
            <person name="Bunk B."/>
            <person name="Jeske O."/>
            <person name="Meyerdierks A."/>
            <person name="Storesund J.E."/>
            <person name="Kallscheuer N."/>
            <person name="Luecker S."/>
            <person name="Lage O.M."/>
            <person name="Pohl T."/>
            <person name="Merkel B.J."/>
            <person name="Hornburger P."/>
            <person name="Mueller R.-W."/>
            <person name="Bruemmer F."/>
            <person name="Labrenz M."/>
            <person name="Spormann A.M."/>
            <person name="Op Den Camp H."/>
            <person name="Overmann J."/>
            <person name="Amann R."/>
            <person name="Jetten M.S.M."/>
            <person name="Mascher T."/>
            <person name="Medema M.H."/>
            <person name="Devos D.P."/>
            <person name="Kaster A.-K."/>
            <person name="Ovreas L."/>
            <person name="Rohde M."/>
            <person name="Galperin M.Y."/>
            <person name="Jogler C."/>
        </authorList>
    </citation>
    <scope>NUCLEOTIDE SEQUENCE [LARGE SCALE GENOMIC DNA]</scope>
    <source>
        <strain evidence="3 4">Pla52n</strain>
    </source>
</reference>
<feature type="region of interest" description="Disordered" evidence="1">
    <location>
        <begin position="125"/>
        <end position="150"/>
    </location>
</feature>
<name>A0A5C6B244_9BACT</name>
<dbReference type="EMBL" id="SJPN01000002">
    <property type="protein sequence ID" value="TWU05641.1"/>
    <property type="molecule type" value="Genomic_DNA"/>
</dbReference>
<keyword evidence="2" id="KW-0472">Membrane</keyword>
<proteinExistence type="predicted"/>
<dbReference type="Proteomes" id="UP000320176">
    <property type="component" value="Unassembled WGS sequence"/>
</dbReference>
<comment type="caution">
    <text evidence="3">The sequence shown here is derived from an EMBL/GenBank/DDBJ whole genome shotgun (WGS) entry which is preliminary data.</text>
</comment>
<dbReference type="RefSeq" id="WP_146518860.1">
    <property type="nucleotide sequence ID" value="NZ_CP151726.1"/>
</dbReference>
<feature type="compositionally biased region" description="Basic and acidic residues" evidence="1">
    <location>
        <begin position="23"/>
        <end position="37"/>
    </location>
</feature>
<keyword evidence="2" id="KW-0812">Transmembrane</keyword>
<evidence type="ECO:0000256" key="2">
    <source>
        <dbReference type="SAM" id="Phobius"/>
    </source>
</evidence>
<keyword evidence="4" id="KW-1185">Reference proteome</keyword>
<keyword evidence="2" id="KW-1133">Transmembrane helix</keyword>